<dbReference type="EMBL" id="CP059343">
    <property type="protein sequence ID" value="QMS56966.1"/>
    <property type="molecule type" value="Genomic_DNA"/>
</dbReference>
<accession>A0A7D7L024</accession>
<dbReference type="GO" id="GO:0009234">
    <property type="term" value="P:menaquinone biosynthetic process"/>
    <property type="evidence" value="ECO:0007669"/>
    <property type="project" value="UniProtKB-UniRule"/>
</dbReference>
<evidence type="ECO:0000256" key="3">
    <source>
        <dbReference type="ARBA" id="ARBA00022691"/>
    </source>
</evidence>
<dbReference type="RefSeq" id="WP_094393791.1">
    <property type="nucleotide sequence ID" value="NZ_CP059343.1"/>
</dbReference>
<reference evidence="6" key="1">
    <citation type="submission" date="2017-08" db="EMBL/GenBank/DDBJ databases">
        <title>Draft Genome Sequence of Kocuria varians 80.</title>
        <authorList>
            <person name="Minaev M."/>
            <person name="Kurbakov K.A."/>
            <person name="Solodovnikova G.I."/>
            <person name="Kuznetsova O.A."/>
            <person name="Lisitsyn A.B."/>
        </authorList>
    </citation>
    <scope>NUCLEOTIDE SEQUENCE [LARGE SCALE GENOMIC DNA]</scope>
    <source>
        <strain evidence="6">80</strain>
    </source>
</reference>
<dbReference type="InterPro" id="IPR004033">
    <property type="entry name" value="UbiE/COQ5_MeTrFase"/>
</dbReference>
<evidence type="ECO:0000313" key="5">
    <source>
        <dbReference type="EMBL" id="QMS56966.1"/>
    </source>
</evidence>
<keyword evidence="2 4" id="KW-0808">Transferase</keyword>
<dbReference type="Gene3D" id="3.40.50.150">
    <property type="entry name" value="Vaccinia Virus protein VP39"/>
    <property type="match status" value="1"/>
</dbReference>
<proteinExistence type="inferred from homology"/>
<evidence type="ECO:0000313" key="6">
    <source>
        <dbReference type="Proteomes" id="UP000216825"/>
    </source>
</evidence>
<comment type="pathway">
    <text evidence="4">Quinol/quinone metabolism; menaquinone biosynthesis; menaquinol from 1,4-dihydroxy-2-naphthoate: step 2/2.</text>
</comment>
<gene>
    <name evidence="4 5" type="primary">menG</name>
    <name evidence="5" type="ORF">CIB50_0001691</name>
</gene>
<dbReference type="Proteomes" id="UP000216825">
    <property type="component" value="Chromosome"/>
</dbReference>
<name>A0A7D7L024_KOCVA</name>
<dbReference type="GO" id="GO:0032259">
    <property type="term" value="P:methylation"/>
    <property type="evidence" value="ECO:0007669"/>
    <property type="project" value="UniProtKB-KW"/>
</dbReference>
<dbReference type="UniPathway" id="UPA00079">
    <property type="reaction ID" value="UER00169"/>
</dbReference>
<dbReference type="EC" id="2.1.1.163" evidence="4"/>
<dbReference type="KEGG" id="kvr:CIB50_0001691"/>
<keyword evidence="6" id="KW-1185">Reference proteome</keyword>
<comment type="function">
    <text evidence="4">Methyltransferase required for the conversion of demethylmenaquinol (DMKH2) to menaquinol (MKH2).</text>
</comment>
<dbReference type="GO" id="GO:0043770">
    <property type="term" value="F:demethylmenaquinone methyltransferase activity"/>
    <property type="evidence" value="ECO:0007669"/>
    <property type="project" value="UniProtKB-UniRule"/>
</dbReference>
<feature type="binding site" evidence="4">
    <location>
        <position position="77"/>
    </location>
    <ligand>
        <name>S-adenosyl-L-methionine</name>
        <dbReference type="ChEBI" id="CHEBI:59789"/>
    </ligand>
</feature>
<dbReference type="Pfam" id="PF01209">
    <property type="entry name" value="Ubie_methyltran"/>
    <property type="match status" value="1"/>
</dbReference>
<dbReference type="HAMAP" id="MF_01813">
    <property type="entry name" value="MenG_UbiE_methyltr"/>
    <property type="match status" value="1"/>
</dbReference>
<keyword evidence="3 4" id="KW-0949">S-adenosyl-L-methionine</keyword>
<dbReference type="SUPFAM" id="SSF53335">
    <property type="entry name" value="S-adenosyl-L-methionine-dependent methyltransferases"/>
    <property type="match status" value="1"/>
</dbReference>
<dbReference type="NCBIfam" id="TIGR01934">
    <property type="entry name" value="MenG_MenH_UbiE"/>
    <property type="match status" value="1"/>
</dbReference>
<keyword evidence="1 4" id="KW-0489">Methyltransferase</keyword>
<protein>
    <recommendedName>
        <fullName evidence="4">Demethylmenaquinone methyltransferase</fullName>
        <ecNumber evidence="4">2.1.1.163</ecNumber>
    </recommendedName>
</protein>
<comment type="similarity">
    <text evidence="4">Belongs to the class I-like SAM-binding methyltransferase superfamily. MenG/UbiE family.</text>
</comment>
<evidence type="ECO:0000256" key="4">
    <source>
        <dbReference type="HAMAP-Rule" id="MF_01813"/>
    </source>
</evidence>
<feature type="binding site" evidence="4">
    <location>
        <begin position="101"/>
        <end position="102"/>
    </location>
    <ligand>
        <name>S-adenosyl-L-methionine</name>
        <dbReference type="ChEBI" id="CHEBI:59789"/>
    </ligand>
</feature>
<dbReference type="PANTHER" id="PTHR43591">
    <property type="entry name" value="METHYLTRANSFERASE"/>
    <property type="match status" value="1"/>
</dbReference>
<evidence type="ECO:0000256" key="1">
    <source>
        <dbReference type="ARBA" id="ARBA00022603"/>
    </source>
</evidence>
<keyword evidence="4" id="KW-0474">Menaquinone biosynthesis</keyword>
<evidence type="ECO:0000256" key="2">
    <source>
        <dbReference type="ARBA" id="ARBA00022679"/>
    </source>
</evidence>
<comment type="caution">
    <text evidence="4">Lacks conserved residue(s) required for the propagation of feature annotation.</text>
</comment>
<reference evidence="5 6" key="2">
    <citation type="submission" date="2020-07" db="EMBL/GenBank/DDBJ databases">
        <title>Genome of starter culture bacteria Kocuria salsicia reveals its technological properties and safety for usage in meat industry.</title>
        <authorList>
            <person name="Michael M."/>
            <person name="Konstantin K."/>
            <person name="Evgenii K."/>
            <person name="Galina S."/>
            <person name="Oksana K."/>
            <person name="Andrei L."/>
        </authorList>
    </citation>
    <scope>NUCLEOTIDE SEQUENCE [LARGE SCALE GENOMIC DNA]</scope>
    <source>
        <strain evidence="5 6">80</strain>
    </source>
</reference>
<dbReference type="PANTHER" id="PTHR43591:SF24">
    <property type="entry name" value="2-METHOXY-6-POLYPRENYL-1,4-BENZOQUINOL METHYLASE, MITOCHONDRIAL"/>
    <property type="match status" value="1"/>
</dbReference>
<comment type="catalytic activity">
    <reaction evidence="4">
        <text>a 2-demethylmenaquinol + S-adenosyl-L-methionine = a menaquinol + S-adenosyl-L-homocysteine + H(+)</text>
        <dbReference type="Rhea" id="RHEA:42640"/>
        <dbReference type="Rhea" id="RHEA-COMP:9539"/>
        <dbReference type="Rhea" id="RHEA-COMP:9563"/>
        <dbReference type="ChEBI" id="CHEBI:15378"/>
        <dbReference type="ChEBI" id="CHEBI:18151"/>
        <dbReference type="ChEBI" id="CHEBI:55437"/>
        <dbReference type="ChEBI" id="CHEBI:57856"/>
        <dbReference type="ChEBI" id="CHEBI:59789"/>
        <dbReference type="EC" id="2.1.1.163"/>
    </reaction>
</comment>
<dbReference type="PROSITE" id="PS51608">
    <property type="entry name" value="SAM_MT_UBIE"/>
    <property type="match status" value="1"/>
</dbReference>
<dbReference type="InterPro" id="IPR029063">
    <property type="entry name" value="SAM-dependent_MTases_sf"/>
</dbReference>
<feature type="binding site" evidence="4">
    <location>
        <position position="57"/>
    </location>
    <ligand>
        <name>S-adenosyl-L-methionine</name>
        <dbReference type="ChEBI" id="CHEBI:59789"/>
    </ligand>
</feature>
<sequence>MTARDTQVQGIFNRITTSYDRVNSLMTLGRHAAWCREVAQRAGVGPGGRVLDIATGTGEIALALRRREPRAEVAGVDFSEKMLETARTKPGADAITWEFADAHSLRFDDESFDAVTHGYLLRNVSDVPRVLAEQVRVLRPGGRVVVLETAPPRGALRLAISAGMSVVLPLLGQVVAGDRRAYDYLKDSTLGFIQPARVAELMREAGFVDVGYESKYLGTNVILWGRKPGS</sequence>
<dbReference type="CDD" id="cd02440">
    <property type="entry name" value="AdoMet_MTases"/>
    <property type="match status" value="1"/>
</dbReference>
<dbReference type="AlphaFoldDB" id="A0A7D7L024"/>
<organism evidence="5 6">
    <name type="scientific">Kocuria varians</name>
    <name type="common">Micrococcus varians</name>
    <dbReference type="NCBI Taxonomy" id="1272"/>
    <lineage>
        <taxon>Bacteria</taxon>
        <taxon>Bacillati</taxon>
        <taxon>Actinomycetota</taxon>
        <taxon>Actinomycetes</taxon>
        <taxon>Micrococcales</taxon>
        <taxon>Micrococcaceae</taxon>
        <taxon>Kocuria</taxon>
    </lineage>
</organism>